<organism evidence="2 3">
    <name type="scientific">Neisseria musculi</name>
    <dbReference type="NCBI Taxonomy" id="1815583"/>
    <lineage>
        <taxon>Bacteria</taxon>
        <taxon>Pseudomonadati</taxon>
        <taxon>Pseudomonadota</taxon>
        <taxon>Betaproteobacteria</taxon>
        <taxon>Neisseriales</taxon>
        <taxon>Neisseriaceae</taxon>
        <taxon>Neisseria</taxon>
    </lineage>
</organism>
<evidence type="ECO:0000256" key="1">
    <source>
        <dbReference type="SAM" id="Phobius"/>
    </source>
</evidence>
<accession>A0A7H1MD14</accession>
<name>A0A7H1MD14_9NEIS</name>
<feature type="transmembrane region" description="Helical" evidence="1">
    <location>
        <begin position="55"/>
        <end position="74"/>
    </location>
</feature>
<keyword evidence="1" id="KW-1133">Transmembrane helix</keyword>
<keyword evidence="3" id="KW-1185">Reference proteome</keyword>
<evidence type="ECO:0000313" key="3">
    <source>
        <dbReference type="Proteomes" id="UP000516412"/>
    </source>
</evidence>
<reference evidence="2" key="1">
    <citation type="submission" date="2024-06" db="EMBL/GenBank/DDBJ databases">
        <title>Complete Genome Sequence of mouse commensal type strain Neisseria musculi.</title>
        <authorList>
            <person name="Thapa E."/>
            <person name="Aluvathingal J."/>
            <person name="Nadendla S."/>
            <person name="Mehta A."/>
            <person name="Tettelin H."/>
            <person name="Weyand N.J."/>
        </authorList>
    </citation>
    <scope>NUCLEOTIDE SEQUENCE</scope>
    <source>
        <strain evidence="2">NW831</strain>
    </source>
</reference>
<dbReference type="EMBL" id="CP060414">
    <property type="protein sequence ID" value="QNT59529.1"/>
    <property type="molecule type" value="Genomic_DNA"/>
</dbReference>
<keyword evidence="1" id="KW-0812">Transmembrane</keyword>
<dbReference type="AlphaFoldDB" id="A0A7H1MD14"/>
<protein>
    <submittedName>
        <fullName evidence="2">Uncharacterized protein</fullName>
    </submittedName>
</protein>
<dbReference type="KEGG" id="nmus:H7A79_0790"/>
<keyword evidence="1" id="KW-0472">Membrane</keyword>
<proteinExistence type="predicted"/>
<sequence length="83" mass="9142">MAHVSKPMQTALLSVLSLQQYPSCFAPIGRAGQSDKGWSYVVVDAIQNQAYSAYKFWNSLIAGLVALISAFFTISKIRKLSKE</sequence>
<evidence type="ECO:0000313" key="2">
    <source>
        <dbReference type="EMBL" id="QNT59529.1"/>
    </source>
</evidence>
<dbReference type="Proteomes" id="UP000516412">
    <property type="component" value="Chromosome"/>
</dbReference>
<gene>
    <name evidence="2" type="ORF">H7A79_0790</name>
</gene>